<dbReference type="InterPro" id="IPR003594">
    <property type="entry name" value="HATPase_dom"/>
</dbReference>
<dbReference type="InterPro" id="IPR036890">
    <property type="entry name" value="HATPase_C_sf"/>
</dbReference>
<dbReference type="CDD" id="cd00082">
    <property type="entry name" value="HisKA"/>
    <property type="match status" value="1"/>
</dbReference>
<dbReference type="Pfam" id="PF00512">
    <property type="entry name" value="HisKA"/>
    <property type="match status" value="1"/>
</dbReference>
<keyword evidence="8" id="KW-0902">Two-component regulatory system</keyword>
<organism evidence="11 12">
    <name type="scientific">Pallidibacillus thermolactis</name>
    <dbReference type="NCBI Taxonomy" id="251051"/>
    <lineage>
        <taxon>Bacteria</taxon>
        <taxon>Bacillati</taxon>
        <taxon>Bacillota</taxon>
        <taxon>Bacilli</taxon>
        <taxon>Bacillales</taxon>
        <taxon>Bacillaceae</taxon>
        <taxon>Pallidibacillus</taxon>
    </lineage>
</organism>
<dbReference type="EC" id="2.7.13.3" evidence="2"/>
<dbReference type="CDD" id="cd00130">
    <property type="entry name" value="PAS"/>
    <property type="match status" value="1"/>
</dbReference>
<comment type="caution">
    <text evidence="11">The sequence shown here is derived from an EMBL/GenBank/DDBJ whole genome shotgun (WGS) entry which is preliminary data.</text>
</comment>
<evidence type="ECO:0000256" key="3">
    <source>
        <dbReference type="ARBA" id="ARBA00022553"/>
    </source>
</evidence>
<dbReference type="Pfam" id="PF02518">
    <property type="entry name" value="HATPase_c"/>
    <property type="match status" value="1"/>
</dbReference>
<dbReference type="SUPFAM" id="SSF55874">
    <property type="entry name" value="ATPase domain of HSP90 chaperone/DNA topoisomerase II/histidine kinase"/>
    <property type="match status" value="1"/>
</dbReference>
<dbReference type="InterPro" id="IPR004358">
    <property type="entry name" value="Sig_transdc_His_kin-like_C"/>
</dbReference>
<dbReference type="Gene3D" id="3.30.450.20">
    <property type="entry name" value="PAS domain"/>
    <property type="match status" value="1"/>
</dbReference>
<dbReference type="InterPro" id="IPR000014">
    <property type="entry name" value="PAS"/>
</dbReference>
<keyword evidence="7 11" id="KW-0067">ATP-binding</keyword>
<comment type="catalytic activity">
    <reaction evidence="1">
        <text>ATP + protein L-histidine = ADP + protein N-phospho-L-histidine.</text>
        <dbReference type="EC" id="2.7.13.3"/>
    </reaction>
</comment>
<keyword evidence="4" id="KW-0808">Transferase</keyword>
<dbReference type="InterPro" id="IPR003661">
    <property type="entry name" value="HisK_dim/P_dom"/>
</dbReference>
<reference evidence="11 12" key="1">
    <citation type="submission" date="2022-10" db="EMBL/GenBank/DDBJ databases">
        <title>Description of Fervidibacillus gen. nov. in the family Fervidibacillaceae fam. nov. with two species, Fervidibacillus albus sp. nov., and Fervidibacillus halotolerans sp. nov., isolated from tidal flat sediments.</title>
        <authorList>
            <person name="Kwon K.K."/>
            <person name="Yang S.-H."/>
        </authorList>
    </citation>
    <scope>NUCLEOTIDE SEQUENCE [LARGE SCALE GENOMIC DNA]</scope>
    <source>
        <strain evidence="11 12">DSM 23332</strain>
    </source>
</reference>
<keyword evidence="5" id="KW-0547">Nucleotide-binding</keyword>
<dbReference type="PROSITE" id="PS50109">
    <property type="entry name" value="HIS_KIN"/>
    <property type="match status" value="1"/>
</dbReference>
<feature type="domain" description="Histidine kinase" evidence="9">
    <location>
        <begin position="155"/>
        <end position="359"/>
    </location>
</feature>
<dbReference type="RefSeq" id="WP_263062272.1">
    <property type="nucleotide sequence ID" value="NZ_JAOUSE010000065.1"/>
</dbReference>
<proteinExistence type="predicted"/>
<evidence type="ECO:0000256" key="8">
    <source>
        <dbReference type="ARBA" id="ARBA00023012"/>
    </source>
</evidence>
<evidence type="ECO:0000256" key="5">
    <source>
        <dbReference type="ARBA" id="ARBA00022741"/>
    </source>
</evidence>
<evidence type="ECO:0000256" key="1">
    <source>
        <dbReference type="ARBA" id="ARBA00000085"/>
    </source>
</evidence>
<dbReference type="PROSITE" id="PS50112">
    <property type="entry name" value="PAS"/>
    <property type="match status" value="1"/>
</dbReference>
<dbReference type="InterPro" id="IPR036097">
    <property type="entry name" value="HisK_dim/P_sf"/>
</dbReference>
<evidence type="ECO:0000313" key="11">
    <source>
        <dbReference type="EMBL" id="MCU9595633.1"/>
    </source>
</evidence>
<dbReference type="EMBL" id="JAOUSE010000065">
    <property type="protein sequence ID" value="MCU9595633.1"/>
    <property type="molecule type" value="Genomic_DNA"/>
</dbReference>
<dbReference type="PRINTS" id="PR00344">
    <property type="entry name" value="BCTRLSENSOR"/>
</dbReference>
<dbReference type="Pfam" id="PF00989">
    <property type="entry name" value="PAS"/>
    <property type="match status" value="1"/>
</dbReference>
<dbReference type="InterPro" id="IPR005467">
    <property type="entry name" value="His_kinase_dom"/>
</dbReference>
<keyword evidence="6" id="KW-0418">Kinase</keyword>
<evidence type="ECO:0000256" key="7">
    <source>
        <dbReference type="ARBA" id="ARBA00022840"/>
    </source>
</evidence>
<keyword evidence="3" id="KW-0597">Phosphoprotein</keyword>
<dbReference type="SUPFAM" id="SSF55785">
    <property type="entry name" value="PYP-like sensor domain (PAS domain)"/>
    <property type="match status" value="1"/>
</dbReference>
<dbReference type="Proteomes" id="UP001208656">
    <property type="component" value="Unassembled WGS sequence"/>
</dbReference>
<dbReference type="SUPFAM" id="SSF47384">
    <property type="entry name" value="Homodimeric domain of signal transducing histidine kinase"/>
    <property type="match status" value="1"/>
</dbReference>
<dbReference type="Gene3D" id="3.30.565.10">
    <property type="entry name" value="Histidine kinase-like ATPase, C-terminal domain"/>
    <property type="match status" value="1"/>
</dbReference>
<feature type="domain" description="PAS" evidence="10">
    <location>
        <begin position="41"/>
        <end position="90"/>
    </location>
</feature>
<dbReference type="PANTHER" id="PTHR43065">
    <property type="entry name" value="SENSOR HISTIDINE KINASE"/>
    <property type="match status" value="1"/>
</dbReference>
<dbReference type="GO" id="GO:0005524">
    <property type="term" value="F:ATP binding"/>
    <property type="evidence" value="ECO:0007669"/>
    <property type="project" value="UniProtKB-KW"/>
</dbReference>
<evidence type="ECO:0000313" key="12">
    <source>
        <dbReference type="Proteomes" id="UP001208656"/>
    </source>
</evidence>
<evidence type="ECO:0000256" key="2">
    <source>
        <dbReference type="ARBA" id="ARBA00012438"/>
    </source>
</evidence>
<accession>A0ABT2WJ06</accession>
<evidence type="ECO:0000256" key="4">
    <source>
        <dbReference type="ARBA" id="ARBA00022679"/>
    </source>
</evidence>
<dbReference type="SMART" id="SM00388">
    <property type="entry name" value="HisKA"/>
    <property type="match status" value="1"/>
</dbReference>
<dbReference type="InterPro" id="IPR013767">
    <property type="entry name" value="PAS_fold"/>
</dbReference>
<keyword evidence="12" id="KW-1185">Reference proteome</keyword>
<dbReference type="SMART" id="SM00387">
    <property type="entry name" value="HATPase_c"/>
    <property type="match status" value="1"/>
</dbReference>
<name>A0ABT2WJ06_9BACI</name>
<evidence type="ECO:0000259" key="10">
    <source>
        <dbReference type="PROSITE" id="PS50112"/>
    </source>
</evidence>
<dbReference type="PANTHER" id="PTHR43065:SF10">
    <property type="entry name" value="PEROXIDE STRESS-ACTIVATED HISTIDINE KINASE MAK3"/>
    <property type="match status" value="1"/>
</dbReference>
<dbReference type="InterPro" id="IPR035965">
    <property type="entry name" value="PAS-like_dom_sf"/>
</dbReference>
<dbReference type="Gene3D" id="1.10.287.130">
    <property type="match status" value="1"/>
</dbReference>
<sequence length="361" mass="41562">MSILSQNQTDHENDKLIVIVKQIMEYISNLYNHVFIKSTKDGKINFVTSNIKSVLGYQENELLNKNLQDLVHENDCKQLLDLFNGRVSQHFYKITLRLKKKDGIYLPIILIINPIINQVKNIKEYFYVIKEMHITQVDNLLQSDKMALIGQLAAGVAHEIRNPLTSLKGFIQLMKSDTKLNMDYLEIMESEIDRIDTISNELMAFAKPSPKDYQLHNLQSIFENCMTLLEREAIQRKIKVVRKFEDEQVYVYCDDQKIKQVIINLVKNAIEAMEKPGCLTVQLQKKDEFGMLSIQDEGTGIPKDLLEKLGQPFFTTKTSGNGLGLMMCYKIIEEHHGKIHVESEWGVGSTFTIYLPTSPTQ</sequence>
<dbReference type="NCBIfam" id="TIGR00229">
    <property type="entry name" value="sensory_box"/>
    <property type="match status" value="1"/>
</dbReference>
<gene>
    <name evidence="11" type="ORF">OEV82_14470</name>
</gene>
<evidence type="ECO:0000259" key="9">
    <source>
        <dbReference type="PROSITE" id="PS50109"/>
    </source>
</evidence>
<protein>
    <recommendedName>
        <fullName evidence="2">histidine kinase</fullName>
        <ecNumber evidence="2">2.7.13.3</ecNumber>
    </recommendedName>
</protein>
<evidence type="ECO:0000256" key="6">
    <source>
        <dbReference type="ARBA" id="ARBA00022777"/>
    </source>
</evidence>